<evidence type="ECO:0000256" key="1">
    <source>
        <dbReference type="ARBA" id="ARBA00022801"/>
    </source>
</evidence>
<dbReference type="Proteomes" id="UP001365846">
    <property type="component" value="Unassembled WGS sequence"/>
</dbReference>
<feature type="compositionally biased region" description="Low complexity" evidence="5">
    <location>
        <begin position="8"/>
        <end position="23"/>
    </location>
</feature>
<keyword evidence="1 4" id="KW-0378">Hydrolase</keyword>
<accession>A0ABU8VHY8</accession>
<feature type="short sequence motif" description="GXGXXG" evidence="4">
    <location>
        <begin position="39"/>
        <end position="44"/>
    </location>
</feature>
<dbReference type="Pfam" id="PF12536">
    <property type="entry name" value="DUF3734"/>
    <property type="match status" value="1"/>
</dbReference>
<proteinExistence type="predicted"/>
<reference evidence="7 8" key="1">
    <citation type="submission" date="2024-03" db="EMBL/GenBank/DDBJ databases">
        <title>Novel species of the genus Variovorax.</title>
        <authorList>
            <person name="Liu Q."/>
            <person name="Xin Y.-H."/>
        </authorList>
    </citation>
    <scope>NUCLEOTIDE SEQUENCE [LARGE SCALE GENOMIC DNA]</scope>
    <source>
        <strain evidence="7 8">KACC 18899</strain>
    </source>
</reference>
<evidence type="ECO:0000256" key="2">
    <source>
        <dbReference type="ARBA" id="ARBA00022963"/>
    </source>
</evidence>
<evidence type="ECO:0000256" key="4">
    <source>
        <dbReference type="PROSITE-ProRule" id="PRU01161"/>
    </source>
</evidence>
<feature type="region of interest" description="Disordered" evidence="5">
    <location>
        <begin position="1"/>
        <end position="23"/>
    </location>
</feature>
<gene>
    <name evidence="7" type="ORF">WKW77_19475</name>
</gene>
<dbReference type="SUPFAM" id="SSF52151">
    <property type="entry name" value="FabD/lysophospholipase-like"/>
    <property type="match status" value="1"/>
</dbReference>
<dbReference type="RefSeq" id="WP_340358514.1">
    <property type="nucleotide sequence ID" value="NZ_JBBKZU010000008.1"/>
</dbReference>
<evidence type="ECO:0000256" key="3">
    <source>
        <dbReference type="ARBA" id="ARBA00023098"/>
    </source>
</evidence>
<keyword evidence="2 4" id="KW-0442">Lipid degradation</keyword>
<dbReference type="Gene3D" id="3.40.1090.10">
    <property type="entry name" value="Cytosolic phospholipase A2 catalytic domain"/>
    <property type="match status" value="2"/>
</dbReference>
<dbReference type="PROSITE" id="PS51635">
    <property type="entry name" value="PNPLA"/>
    <property type="match status" value="1"/>
</dbReference>
<dbReference type="InterPro" id="IPR050301">
    <property type="entry name" value="NTE"/>
</dbReference>
<protein>
    <submittedName>
        <fullName evidence="7">Patatin-like phospholipase family protein</fullName>
    </submittedName>
</protein>
<evidence type="ECO:0000256" key="5">
    <source>
        <dbReference type="SAM" id="MobiDB-lite"/>
    </source>
</evidence>
<dbReference type="EMBL" id="JBBKZU010000008">
    <property type="protein sequence ID" value="MEJ8813277.1"/>
    <property type="molecule type" value="Genomic_DNA"/>
</dbReference>
<dbReference type="PANTHER" id="PTHR14226">
    <property type="entry name" value="NEUROPATHY TARGET ESTERASE/SWISS CHEESE D.MELANOGASTER"/>
    <property type="match status" value="1"/>
</dbReference>
<feature type="active site" description="Nucleophile" evidence="4">
    <location>
        <position position="68"/>
    </location>
</feature>
<keyword evidence="3 4" id="KW-0443">Lipid metabolism</keyword>
<dbReference type="PANTHER" id="PTHR14226:SF57">
    <property type="entry name" value="BLR7027 PROTEIN"/>
    <property type="match status" value="1"/>
</dbReference>
<sequence>MATKKKSSSSSSAASNASSARPGSSFDFATVKKALVLQGGGALGAYQAGVYAGVFERHKSLDWVAGVSIGAINAALIAGNAPEMRVQRLREFWDLVSSGPAQRVPAWWALDRSSFNQWSATSAAIFGVPGFFEPRRSPSLLLGAAAPLLSYYDTAPLKSTLERLVDFDRINHDGVRFSVGAVNVRTGNSIYFDNRTQRIGPEHIMASGALPPGFAPVHIDGEDYWDGGIVSNTPLQYVLDAHPRSEPLMVLQVDLFSARGIMPRTLAETMERQKDITYSSRTRMNTDALASNMNLQQALADLLTKLPAGLRDDPSVASVCAALSHKPIEIVHLIYRDKPYELESKDYEFSRASVDEHWDAGMRDICNTLDHPEWLVSASQTNGVTTFDLTEPNARRVRRPMNLPHIPAAAE</sequence>
<evidence type="ECO:0000313" key="8">
    <source>
        <dbReference type="Proteomes" id="UP001365846"/>
    </source>
</evidence>
<keyword evidence="8" id="KW-1185">Reference proteome</keyword>
<dbReference type="InterPro" id="IPR016035">
    <property type="entry name" value="Acyl_Trfase/lysoPLipase"/>
</dbReference>
<name>A0ABU8VHY8_9BURK</name>
<feature type="short sequence motif" description="DGA/G" evidence="4">
    <location>
        <begin position="226"/>
        <end position="228"/>
    </location>
</feature>
<dbReference type="InterPro" id="IPR021095">
    <property type="entry name" value="DUF3734"/>
</dbReference>
<feature type="short sequence motif" description="GXSXG" evidence="4">
    <location>
        <begin position="66"/>
        <end position="70"/>
    </location>
</feature>
<dbReference type="InterPro" id="IPR002641">
    <property type="entry name" value="PNPLA_dom"/>
</dbReference>
<evidence type="ECO:0000313" key="7">
    <source>
        <dbReference type="EMBL" id="MEJ8813277.1"/>
    </source>
</evidence>
<dbReference type="Pfam" id="PF01734">
    <property type="entry name" value="Patatin"/>
    <property type="match status" value="1"/>
</dbReference>
<feature type="domain" description="PNPLA" evidence="6">
    <location>
        <begin position="35"/>
        <end position="239"/>
    </location>
</feature>
<organism evidence="7 8">
    <name type="scientific">Variovorax ureilyticus</name>
    <dbReference type="NCBI Taxonomy" id="1836198"/>
    <lineage>
        <taxon>Bacteria</taxon>
        <taxon>Pseudomonadati</taxon>
        <taxon>Pseudomonadota</taxon>
        <taxon>Betaproteobacteria</taxon>
        <taxon>Burkholderiales</taxon>
        <taxon>Comamonadaceae</taxon>
        <taxon>Variovorax</taxon>
    </lineage>
</organism>
<feature type="active site" description="Proton acceptor" evidence="4">
    <location>
        <position position="226"/>
    </location>
</feature>
<dbReference type="CDD" id="cd07209">
    <property type="entry name" value="Pat_hypo_Ecoli_Z1214_like"/>
    <property type="match status" value="1"/>
</dbReference>
<comment type="caution">
    <text evidence="7">The sequence shown here is derived from an EMBL/GenBank/DDBJ whole genome shotgun (WGS) entry which is preliminary data.</text>
</comment>
<evidence type="ECO:0000259" key="6">
    <source>
        <dbReference type="PROSITE" id="PS51635"/>
    </source>
</evidence>